<evidence type="ECO:0000256" key="1">
    <source>
        <dbReference type="ARBA" id="ARBA00008857"/>
    </source>
</evidence>
<comment type="caution">
    <text evidence="5">The sequence shown here is derived from an EMBL/GenBank/DDBJ whole genome shotgun (WGS) entry which is preliminary data.</text>
</comment>
<evidence type="ECO:0000259" key="4">
    <source>
        <dbReference type="PROSITE" id="PS51898"/>
    </source>
</evidence>
<dbReference type="InterPro" id="IPR013762">
    <property type="entry name" value="Integrase-like_cat_sf"/>
</dbReference>
<feature type="domain" description="Tyr recombinase" evidence="4">
    <location>
        <begin position="220"/>
        <end position="398"/>
    </location>
</feature>
<evidence type="ECO:0000313" key="6">
    <source>
        <dbReference type="Proteomes" id="UP000606600"/>
    </source>
</evidence>
<accession>A0ABR7WK87</accession>
<organism evidence="5 6">
    <name type="scientific">Mucilaginibacter pankratovii</name>
    <dbReference type="NCBI Taxonomy" id="2772110"/>
    <lineage>
        <taxon>Bacteria</taxon>
        <taxon>Pseudomonadati</taxon>
        <taxon>Bacteroidota</taxon>
        <taxon>Sphingobacteriia</taxon>
        <taxon>Sphingobacteriales</taxon>
        <taxon>Sphingobacteriaceae</taxon>
        <taxon>Mucilaginibacter</taxon>
    </lineage>
</organism>
<dbReference type="PANTHER" id="PTHR30349:SF64">
    <property type="entry name" value="PROPHAGE INTEGRASE INTD-RELATED"/>
    <property type="match status" value="1"/>
</dbReference>
<gene>
    <name evidence="5" type="ORF">IDJ77_01685</name>
</gene>
<dbReference type="InterPro" id="IPR010998">
    <property type="entry name" value="Integrase_recombinase_N"/>
</dbReference>
<protein>
    <submittedName>
        <fullName evidence="5">Site-specific integrase</fullName>
    </submittedName>
</protein>
<dbReference type="EMBL" id="JACWMY010000001">
    <property type="protein sequence ID" value="MBD1362508.1"/>
    <property type="molecule type" value="Genomic_DNA"/>
</dbReference>
<dbReference type="RefSeq" id="WP_191187188.1">
    <property type="nucleotide sequence ID" value="NZ_JACWMY010000001.1"/>
</dbReference>
<dbReference type="Pfam" id="PF13102">
    <property type="entry name" value="Phage_int_SAM_5"/>
    <property type="match status" value="1"/>
</dbReference>
<dbReference type="InterPro" id="IPR011010">
    <property type="entry name" value="DNA_brk_join_enz"/>
</dbReference>
<dbReference type="InterPro" id="IPR035386">
    <property type="entry name" value="Arm-DNA-bind_5"/>
</dbReference>
<reference evidence="5 6" key="1">
    <citation type="submission" date="2020-09" db="EMBL/GenBank/DDBJ databases">
        <title>Novel species of Mucilaginibacter isolated from a glacier on the Tibetan Plateau.</title>
        <authorList>
            <person name="Liu Q."/>
            <person name="Xin Y.-H."/>
        </authorList>
    </citation>
    <scope>NUCLEOTIDE SEQUENCE [LARGE SCALE GENOMIC DNA]</scope>
    <source>
        <strain evidence="5 6">ZT4R22</strain>
    </source>
</reference>
<dbReference type="CDD" id="cd01185">
    <property type="entry name" value="INTN1_C_like"/>
    <property type="match status" value="1"/>
</dbReference>
<evidence type="ECO:0000256" key="3">
    <source>
        <dbReference type="ARBA" id="ARBA00023172"/>
    </source>
</evidence>
<dbReference type="SUPFAM" id="SSF56349">
    <property type="entry name" value="DNA breaking-rejoining enzymes"/>
    <property type="match status" value="1"/>
</dbReference>
<sequence length="411" mass="47708">MLEKTFGLIFFLKQTKNKQEDNRFIYVKITVDGKAVELSTKRRCEILRWNAHTGRAIGTKEASKELNQYLDSFEQHVYHVKRIINYSDSITSAQGIKDILLGNVEKQRMILEVFKHHNDQMKALEGIDFAPGTIGRYEISKQHTRDFIRWMYKVEDKPIKELDHEFISQYAFWLKTVRKCNHNSTMKYLANFKKVVLICVKNRWLPGDPFANFKLTKKAVEKIALTEAELKRVMEKKFDAERLSLVRDIFVFSCYTGLAYADVKNLKRSDIKTGIDDKEWIFINRQKTSSASHLPLLAQARKILARYSNHSKCVDTDAALPVLTNQKMNAYLKEIADTCGIKEELTFHIARHTFATTVTLNNGVPMESVSKMLGHSSIRQTQHYAKMQNYKVSKDMLLLEDSLMGKNYKDN</sequence>
<dbReference type="Pfam" id="PF00589">
    <property type="entry name" value="Phage_integrase"/>
    <property type="match status" value="1"/>
</dbReference>
<proteinExistence type="inferred from homology"/>
<keyword evidence="3" id="KW-0233">DNA recombination</keyword>
<keyword evidence="2" id="KW-0238">DNA-binding</keyword>
<dbReference type="Gene3D" id="1.10.443.10">
    <property type="entry name" value="Intergrase catalytic core"/>
    <property type="match status" value="1"/>
</dbReference>
<dbReference type="InterPro" id="IPR025269">
    <property type="entry name" value="SAM-like_dom"/>
</dbReference>
<name>A0ABR7WK87_9SPHI</name>
<dbReference type="PANTHER" id="PTHR30349">
    <property type="entry name" value="PHAGE INTEGRASE-RELATED"/>
    <property type="match status" value="1"/>
</dbReference>
<dbReference type="InterPro" id="IPR050090">
    <property type="entry name" value="Tyrosine_recombinase_XerCD"/>
</dbReference>
<evidence type="ECO:0000256" key="2">
    <source>
        <dbReference type="ARBA" id="ARBA00023125"/>
    </source>
</evidence>
<comment type="similarity">
    <text evidence="1">Belongs to the 'phage' integrase family.</text>
</comment>
<evidence type="ECO:0000313" key="5">
    <source>
        <dbReference type="EMBL" id="MBD1362508.1"/>
    </source>
</evidence>
<dbReference type="Gene3D" id="1.10.150.130">
    <property type="match status" value="1"/>
</dbReference>
<dbReference type="InterPro" id="IPR002104">
    <property type="entry name" value="Integrase_catalytic"/>
</dbReference>
<dbReference type="Pfam" id="PF17293">
    <property type="entry name" value="Arm-DNA-bind_5"/>
    <property type="match status" value="1"/>
</dbReference>
<dbReference type="PROSITE" id="PS51898">
    <property type="entry name" value="TYR_RECOMBINASE"/>
    <property type="match status" value="1"/>
</dbReference>
<dbReference type="Proteomes" id="UP000606600">
    <property type="component" value="Unassembled WGS sequence"/>
</dbReference>
<keyword evidence="6" id="KW-1185">Reference proteome</keyword>